<sequence length="41" mass="4815">MGLYEYVCQHTDCKRIAEGIRECRKCGRVIITNRGVDKRNE</sequence>
<dbReference type="AlphaFoldDB" id="A0A0F9I5P2"/>
<protein>
    <submittedName>
        <fullName evidence="1">Uncharacterized protein</fullName>
    </submittedName>
</protein>
<name>A0A0F9I5P2_9ZZZZ</name>
<reference evidence="1" key="1">
    <citation type="journal article" date="2015" name="Nature">
        <title>Complex archaea that bridge the gap between prokaryotes and eukaryotes.</title>
        <authorList>
            <person name="Spang A."/>
            <person name="Saw J.H."/>
            <person name="Jorgensen S.L."/>
            <person name="Zaremba-Niedzwiedzka K."/>
            <person name="Martijn J."/>
            <person name="Lind A.E."/>
            <person name="van Eijk R."/>
            <person name="Schleper C."/>
            <person name="Guy L."/>
            <person name="Ettema T.J."/>
        </authorList>
    </citation>
    <scope>NUCLEOTIDE SEQUENCE</scope>
</reference>
<gene>
    <name evidence="1" type="ORF">LCGC14_1620480</name>
</gene>
<dbReference type="EMBL" id="LAZR01013232">
    <property type="protein sequence ID" value="KKM22921.1"/>
    <property type="molecule type" value="Genomic_DNA"/>
</dbReference>
<accession>A0A0F9I5P2</accession>
<evidence type="ECO:0000313" key="1">
    <source>
        <dbReference type="EMBL" id="KKM22921.1"/>
    </source>
</evidence>
<comment type="caution">
    <text evidence="1">The sequence shown here is derived from an EMBL/GenBank/DDBJ whole genome shotgun (WGS) entry which is preliminary data.</text>
</comment>
<organism evidence="1">
    <name type="scientific">marine sediment metagenome</name>
    <dbReference type="NCBI Taxonomy" id="412755"/>
    <lineage>
        <taxon>unclassified sequences</taxon>
        <taxon>metagenomes</taxon>
        <taxon>ecological metagenomes</taxon>
    </lineage>
</organism>
<proteinExistence type="predicted"/>